<accession>A0A9P6ILV5</accession>
<feature type="chain" id="PRO_5040142970" evidence="1">
    <location>
        <begin position="18"/>
        <end position="128"/>
    </location>
</feature>
<protein>
    <submittedName>
        <fullName evidence="2">Uncharacterized protein</fullName>
    </submittedName>
</protein>
<dbReference type="AlphaFoldDB" id="A0A9P6ILV5"/>
<keyword evidence="1" id="KW-0732">Signal</keyword>
<dbReference type="Proteomes" id="UP000749646">
    <property type="component" value="Unassembled WGS sequence"/>
</dbReference>
<sequence>MKIQVAILAVLASAASAFVTNSVPFIKTLSKRSNSADLDQPIIQSMYSRCELAPNAKRPRLATVQKIAGPAWGCYQMNGKNSTFCTVKEDVTDMTTTQYALVTTKLCIHYQGFLQMMIQSPDPLDSIA</sequence>
<gene>
    <name evidence="2" type="ORF">BGZ65_008788</name>
</gene>
<evidence type="ECO:0000313" key="3">
    <source>
        <dbReference type="Proteomes" id="UP000749646"/>
    </source>
</evidence>
<evidence type="ECO:0000256" key="1">
    <source>
        <dbReference type="SAM" id="SignalP"/>
    </source>
</evidence>
<reference evidence="2" key="1">
    <citation type="journal article" date="2020" name="Fungal Divers.">
        <title>Resolving the Mortierellaceae phylogeny through synthesis of multi-gene phylogenetics and phylogenomics.</title>
        <authorList>
            <person name="Vandepol N."/>
            <person name="Liber J."/>
            <person name="Desiro A."/>
            <person name="Na H."/>
            <person name="Kennedy M."/>
            <person name="Barry K."/>
            <person name="Grigoriev I.V."/>
            <person name="Miller A.N."/>
            <person name="O'Donnell K."/>
            <person name="Stajich J.E."/>
            <person name="Bonito G."/>
        </authorList>
    </citation>
    <scope>NUCLEOTIDE SEQUENCE</scope>
    <source>
        <strain evidence="2">MES-2147</strain>
    </source>
</reference>
<organism evidence="2 3">
    <name type="scientific">Modicella reniformis</name>
    <dbReference type="NCBI Taxonomy" id="1440133"/>
    <lineage>
        <taxon>Eukaryota</taxon>
        <taxon>Fungi</taxon>
        <taxon>Fungi incertae sedis</taxon>
        <taxon>Mucoromycota</taxon>
        <taxon>Mortierellomycotina</taxon>
        <taxon>Mortierellomycetes</taxon>
        <taxon>Mortierellales</taxon>
        <taxon>Mortierellaceae</taxon>
        <taxon>Modicella</taxon>
    </lineage>
</organism>
<evidence type="ECO:0000313" key="2">
    <source>
        <dbReference type="EMBL" id="KAF9923607.1"/>
    </source>
</evidence>
<feature type="signal peptide" evidence="1">
    <location>
        <begin position="1"/>
        <end position="17"/>
    </location>
</feature>
<dbReference type="EMBL" id="JAAAHW010010684">
    <property type="protein sequence ID" value="KAF9923607.1"/>
    <property type="molecule type" value="Genomic_DNA"/>
</dbReference>
<comment type="caution">
    <text evidence="2">The sequence shown here is derived from an EMBL/GenBank/DDBJ whole genome shotgun (WGS) entry which is preliminary data.</text>
</comment>
<proteinExistence type="predicted"/>
<dbReference type="OrthoDB" id="2425890at2759"/>
<name>A0A9P6ILV5_9FUNG</name>
<keyword evidence="3" id="KW-1185">Reference proteome</keyword>